<comment type="caution">
    <text evidence="2">The sequence shown here is derived from an EMBL/GenBank/DDBJ whole genome shotgun (WGS) entry which is preliminary data.</text>
</comment>
<gene>
    <name evidence="2" type="primary">YEL053W-A</name>
    <name evidence="2" type="ORF">E2C01_090450</name>
</gene>
<reference evidence="2 3" key="1">
    <citation type="submission" date="2019-05" db="EMBL/GenBank/DDBJ databases">
        <title>Another draft genome of Portunus trituberculatus and its Hox gene families provides insights of decapod evolution.</title>
        <authorList>
            <person name="Jeong J.-H."/>
            <person name="Song I."/>
            <person name="Kim S."/>
            <person name="Choi T."/>
            <person name="Kim D."/>
            <person name="Ryu S."/>
            <person name="Kim W."/>
        </authorList>
    </citation>
    <scope>NUCLEOTIDE SEQUENCE [LARGE SCALE GENOMIC DNA]</scope>
    <source>
        <tissue evidence="2">Muscle</tissue>
    </source>
</reference>
<feature type="region of interest" description="Disordered" evidence="1">
    <location>
        <begin position="38"/>
        <end position="65"/>
    </location>
</feature>
<evidence type="ECO:0000256" key="1">
    <source>
        <dbReference type="SAM" id="MobiDB-lite"/>
    </source>
</evidence>
<keyword evidence="3" id="KW-1185">Reference proteome</keyword>
<evidence type="ECO:0000313" key="2">
    <source>
        <dbReference type="EMBL" id="MPC95247.1"/>
    </source>
</evidence>
<sequence>MRTGLSTLKTCQKYREIYESARTLRPFQAVVALQMSSPTFLGDRPRGPTLGASEDVAPTSPPTARSFTEIEDKRRKISFAIRMHSSNSSLFFAALGFRMG</sequence>
<protein>
    <submittedName>
        <fullName evidence="2">Uncharacterized membrane protein</fullName>
    </submittedName>
</protein>
<dbReference type="Proteomes" id="UP000324222">
    <property type="component" value="Unassembled WGS sequence"/>
</dbReference>
<proteinExistence type="predicted"/>
<accession>A0A5B7JQ48</accession>
<dbReference type="EMBL" id="VSRR010101505">
    <property type="protein sequence ID" value="MPC95247.1"/>
    <property type="molecule type" value="Genomic_DNA"/>
</dbReference>
<dbReference type="AlphaFoldDB" id="A0A5B7JQ48"/>
<evidence type="ECO:0000313" key="3">
    <source>
        <dbReference type="Proteomes" id="UP000324222"/>
    </source>
</evidence>
<name>A0A5B7JQ48_PORTR</name>
<organism evidence="2 3">
    <name type="scientific">Portunus trituberculatus</name>
    <name type="common">Swimming crab</name>
    <name type="synonym">Neptunus trituberculatus</name>
    <dbReference type="NCBI Taxonomy" id="210409"/>
    <lineage>
        <taxon>Eukaryota</taxon>
        <taxon>Metazoa</taxon>
        <taxon>Ecdysozoa</taxon>
        <taxon>Arthropoda</taxon>
        <taxon>Crustacea</taxon>
        <taxon>Multicrustacea</taxon>
        <taxon>Malacostraca</taxon>
        <taxon>Eumalacostraca</taxon>
        <taxon>Eucarida</taxon>
        <taxon>Decapoda</taxon>
        <taxon>Pleocyemata</taxon>
        <taxon>Brachyura</taxon>
        <taxon>Eubrachyura</taxon>
        <taxon>Portunoidea</taxon>
        <taxon>Portunidae</taxon>
        <taxon>Portuninae</taxon>
        <taxon>Portunus</taxon>
    </lineage>
</organism>